<accession>A0A1B2EQW7</accession>
<gene>
    <name evidence="2" type="ORF">BB934_28215</name>
</gene>
<name>A0A1B2EQW7_9HYPH</name>
<dbReference type="KEGG" id="moc:BB934_28215"/>
<sequence>MEILLLHQKLSIFSKQDQLGSPEPLAAAVARAHGGAWLPQELLARRETLRRAQAHLSQQIERLTDAYLRAVLPLDEYERRRRDLEHRMQALADQEELLHNDATTPATPRRCSDLTGGLS</sequence>
<keyword evidence="2" id="KW-0614">Plasmid</keyword>
<organism evidence="2">
    <name type="scientific">Microvirga ossetica</name>
    <dbReference type="NCBI Taxonomy" id="1882682"/>
    <lineage>
        <taxon>Bacteria</taxon>
        <taxon>Pseudomonadati</taxon>
        <taxon>Pseudomonadota</taxon>
        <taxon>Alphaproteobacteria</taxon>
        <taxon>Hyphomicrobiales</taxon>
        <taxon>Methylobacteriaceae</taxon>
        <taxon>Microvirga</taxon>
    </lineage>
</organism>
<evidence type="ECO:0000256" key="1">
    <source>
        <dbReference type="SAM" id="MobiDB-lite"/>
    </source>
</evidence>
<feature type="region of interest" description="Disordered" evidence="1">
    <location>
        <begin position="95"/>
        <end position="119"/>
    </location>
</feature>
<protein>
    <submittedName>
        <fullName evidence="2">Uncharacterized protein</fullName>
    </submittedName>
</protein>
<proteinExistence type="predicted"/>
<dbReference type="RefSeq" id="WP_099513366.1">
    <property type="nucleotide sequence ID" value="NZ_CP016617.1"/>
</dbReference>
<reference evidence="2" key="1">
    <citation type="submission" date="2016-07" db="EMBL/GenBank/DDBJ databases">
        <title>Microvirga ossetica sp. nov. a new species of rhizobia isolated from root nodules of the legume species Vicia alpestris Steven originated from North Ossetia region in the Caucasus.</title>
        <authorList>
            <person name="Safronova V.I."/>
            <person name="Kuznetsova I.G."/>
            <person name="Sazanova A.L."/>
            <person name="Belimov A."/>
            <person name="Andronov E."/>
            <person name="Osledkin Y.S."/>
            <person name="Onishchuk O.P."/>
            <person name="Kurchak O.N."/>
            <person name="Shaposhnikov A.I."/>
            <person name="Willems A."/>
            <person name="Tikhonovich I.A."/>
        </authorList>
    </citation>
    <scope>NUCLEOTIDE SEQUENCE [LARGE SCALE GENOMIC DNA]</scope>
    <source>
        <strain evidence="2">V5/3M</strain>
        <plasmid evidence="2">unnamed1</plasmid>
    </source>
</reference>
<dbReference type="EMBL" id="CP016617">
    <property type="protein sequence ID" value="ANY82222.1"/>
    <property type="molecule type" value="Genomic_DNA"/>
</dbReference>
<evidence type="ECO:0000313" key="2">
    <source>
        <dbReference type="EMBL" id="ANY82222.1"/>
    </source>
</evidence>
<dbReference type="AlphaFoldDB" id="A0A1B2EQW7"/>
<geneLocation type="plasmid" evidence="2">
    <name>unnamed1</name>
</geneLocation>